<evidence type="ECO:0000313" key="8">
    <source>
        <dbReference type="Proteomes" id="UP000254134"/>
    </source>
</evidence>
<evidence type="ECO:0000256" key="4">
    <source>
        <dbReference type="ARBA" id="ARBA00022801"/>
    </source>
</evidence>
<keyword evidence="2 7" id="KW-0255">Endonuclease</keyword>
<dbReference type="Pfam" id="PF03852">
    <property type="entry name" value="Vsr"/>
    <property type="match status" value="1"/>
</dbReference>
<dbReference type="GO" id="GO:0004519">
    <property type="term" value="F:endonuclease activity"/>
    <property type="evidence" value="ECO:0007669"/>
    <property type="project" value="UniProtKB-KW"/>
</dbReference>
<evidence type="ECO:0000256" key="2">
    <source>
        <dbReference type="ARBA" id="ARBA00022759"/>
    </source>
</evidence>
<evidence type="ECO:0000256" key="6">
    <source>
        <dbReference type="ARBA" id="ARBA00029466"/>
    </source>
</evidence>
<dbReference type="NCBIfam" id="TIGR00632">
    <property type="entry name" value="vsr"/>
    <property type="match status" value="1"/>
</dbReference>
<organism evidence="7 8">
    <name type="scientific">Gaiella occulta</name>
    <dbReference type="NCBI Taxonomy" id="1002870"/>
    <lineage>
        <taxon>Bacteria</taxon>
        <taxon>Bacillati</taxon>
        <taxon>Actinomycetota</taxon>
        <taxon>Thermoleophilia</taxon>
        <taxon>Gaiellales</taxon>
        <taxon>Gaiellaceae</taxon>
        <taxon>Gaiella</taxon>
    </lineage>
</organism>
<dbReference type="SUPFAM" id="SSF52980">
    <property type="entry name" value="Restriction endonuclease-like"/>
    <property type="match status" value="1"/>
</dbReference>
<keyword evidence="8" id="KW-1185">Reference proteome</keyword>
<dbReference type="GO" id="GO:0006298">
    <property type="term" value="P:mismatch repair"/>
    <property type="evidence" value="ECO:0007669"/>
    <property type="project" value="InterPro"/>
</dbReference>
<keyword evidence="3" id="KW-0227">DNA damage</keyword>
<keyword evidence="5" id="KW-0234">DNA repair</keyword>
<comment type="caution">
    <text evidence="7">The sequence shown here is derived from an EMBL/GenBank/DDBJ whole genome shotgun (WGS) entry which is preliminary data.</text>
</comment>
<dbReference type="InterPro" id="IPR011335">
    <property type="entry name" value="Restrct_endonuc-II-like"/>
</dbReference>
<evidence type="ECO:0000256" key="1">
    <source>
        <dbReference type="ARBA" id="ARBA00022722"/>
    </source>
</evidence>
<keyword evidence="1" id="KW-0540">Nuclease</keyword>
<comment type="similarity">
    <text evidence="6">Belongs to the Vsr family.</text>
</comment>
<dbReference type="GO" id="GO:0016787">
    <property type="term" value="F:hydrolase activity"/>
    <property type="evidence" value="ECO:0007669"/>
    <property type="project" value="UniProtKB-KW"/>
</dbReference>
<dbReference type="InterPro" id="IPR004603">
    <property type="entry name" value="DNA_mismatch_endonuc_vsr"/>
</dbReference>
<protein>
    <submittedName>
        <fullName evidence="7">Vsr: DNA mismatch endonuclease Vsr</fullName>
    </submittedName>
</protein>
<name>A0A7M2YU44_9ACTN</name>
<dbReference type="CDD" id="cd00221">
    <property type="entry name" value="Vsr"/>
    <property type="match status" value="1"/>
</dbReference>
<gene>
    <name evidence="7" type="ORF">Gocc_2686</name>
</gene>
<proteinExistence type="inferred from homology"/>
<dbReference type="EMBL" id="QQZY01000008">
    <property type="protein sequence ID" value="RDI73545.1"/>
    <property type="molecule type" value="Genomic_DNA"/>
</dbReference>
<reference evidence="7 8" key="1">
    <citation type="submission" date="2018-07" db="EMBL/GenBank/DDBJ databases">
        <title>High-quality-draft genome sequence of Gaiella occulta.</title>
        <authorList>
            <person name="Severino R."/>
            <person name="Froufe H.J.C."/>
            <person name="Rainey F.A."/>
            <person name="Barroso C."/>
            <person name="Albuquerque L."/>
            <person name="Lobo-Da-Cunha A."/>
            <person name="Da Costa M.S."/>
            <person name="Egas C."/>
        </authorList>
    </citation>
    <scope>NUCLEOTIDE SEQUENCE [LARGE SCALE GENOMIC DNA]</scope>
    <source>
        <strain evidence="7 8">F2-233</strain>
    </source>
</reference>
<dbReference type="Proteomes" id="UP000254134">
    <property type="component" value="Unassembled WGS sequence"/>
</dbReference>
<evidence type="ECO:0000256" key="5">
    <source>
        <dbReference type="ARBA" id="ARBA00023204"/>
    </source>
</evidence>
<reference evidence="8" key="2">
    <citation type="journal article" date="2019" name="MicrobiologyOpen">
        <title>High-quality draft genome sequence of Gaiella occulta isolated from a 150 meter deep mineral water borehole and comparison with the genome sequences of other deep-branching lineages of the phylum Actinobacteria.</title>
        <authorList>
            <person name="Severino R."/>
            <person name="Froufe H.J.C."/>
            <person name="Barroso C."/>
            <person name="Albuquerque L."/>
            <person name="Lobo-da-Cunha A."/>
            <person name="da Costa M.S."/>
            <person name="Egas C."/>
        </authorList>
    </citation>
    <scope>NUCLEOTIDE SEQUENCE [LARGE SCALE GENOMIC DNA]</scope>
    <source>
        <strain evidence="8">F2-233</strain>
    </source>
</reference>
<accession>A0A7M2YU44</accession>
<keyword evidence="4" id="KW-0378">Hydrolase</keyword>
<dbReference type="Gene3D" id="3.40.960.10">
    <property type="entry name" value="VSR Endonuclease"/>
    <property type="match status" value="1"/>
</dbReference>
<sequence>MSALEVALRSELHRRGLRFRKHVSIVPGLRCRPDVVFPRARVAVECRGCFWHLCPVDAVLPKSNLDYWLPKLERNVERDRRNEKTLAAAGWTLVVVWEHENTMEAATRIERLVRSAITAG</sequence>
<evidence type="ECO:0000256" key="3">
    <source>
        <dbReference type="ARBA" id="ARBA00022763"/>
    </source>
</evidence>
<evidence type="ECO:0000313" key="7">
    <source>
        <dbReference type="EMBL" id="RDI73545.1"/>
    </source>
</evidence>
<dbReference type="AlphaFoldDB" id="A0A7M2YU44"/>